<keyword evidence="2" id="KW-1185">Reference proteome</keyword>
<protein>
    <submittedName>
        <fullName evidence="1">Uncharacterized protein</fullName>
    </submittedName>
</protein>
<proteinExistence type="predicted"/>
<dbReference type="GO" id="GO:0000405">
    <property type="term" value="F:bubble DNA binding"/>
    <property type="evidence" value="ECO:0007669"/>
    <property type="project" value="EnsemblFungi"/>
</dbReference>
<dbReference type="AlphaFoldDB" id="I2H4J2"/>
<dbReference type="InterPro" id="IPR021624">
    <property type="entry name" value="Saw1"/>
</dbReference>
<sequence length="269" mass="30676">MASGVATIQISKNVVLPILLYINRSQLLKNNSSSSYSSSTNDDNLFQAPIISNNSIICLKSANTKLYLSNIDMKNLIEEIRDDILLIIYEITSIEIIETVLNKVRIGNTIDFKSSVLPVLFPNGDPSNFVDSNITTITRVGKYKYKLNFKKNWELDIYIENIKKLQAIRYYILFGSYQNSTHATNIYQQRRILLAEKYNVDENNGTPIISVEPADESIPISEDPVLVQEDEEDKKPQIAFKYNPVTNLGGCLSIHVLQRPKRKHYILKK</sequence>
<gene>
    <name evidence="1" type="primary">TBLA0E02390</name>
    <name evidence="1" type="ORF">TBLA_0E02390</name>
</gene>
<reference evidence="1 2" key="1">
    <citation type="journal article" date="2011" name="Proc. Natl. Acad. Sci. U.S.A.">
        <title>Evolutionary erosion of yeast sex chromosomes by mating-type switching accidents.</title>
        <authorList>
            <person name="Gordon J.L."/>
            <person name="Armisen D."/>
            <person name="Proux-Wera E."/>
            <person name="Oheigeartaigh S.S."/>
            <person name="Byrne K.P."/>
            <person name="Wolfe K.H."/>
        </authorList>
    </citation>
    <scope>NUCLEOTIDE SEQUENCE [LARGE SCALE GENOMIC DNA]</scope>
    <source>
        <strain evidence="2">ATCC 34711 / CBS 6284 / DSM 70876 / NBRC 10599 / NRRL Y-10934 / UCD 77-7</strain>
    </source>
</reference>
<accession>I2H4J2</accession>
<evidence type="ECO:0000313" key="1">
    <source>
        <dbReference type="EMBL" id="CCH61294.1"/>
    </source>
</evidence>
<dbReference type="eggNOG" id="ENOG502S0N2">
    <property type="taxonomic scope" value="Eukaryota"/>
</dbReference>
<evidence type="ECO:0000313" key="2">
    <source>
        <dbReference type="Proteomes" id="UP000002866"/>
    </source>
</evidence>
<dbReference type="Proteomes" id="UP000002866">
    <property type="component" value="Chromosome 5"/>
</dbReference>
<organism evidence="1 2">
    <name type="scientific">Henningerozyma blattae (strain ATCC 34711 / CBS 6284 / DSM 70876 / NBRC 10599 / NRRL Y-10934 / UCD 77-7)</name>
    <name type="common">Yeast</name>
    <name type="synonym">Tetrapisispora blattae</name>
    <dbReference type="NCBI Taxonomy" id="1071380"/>
    <lineage>
        <taxon>Eukaryota</taxon>
        <taxon>Fungi</taxon>
        <taxon>Dikarya</taxon>
        <taxon>Ascomycota</taxon>
        <taxon>Saccharomycotina</taxon>
        <taxon>Saccharomycetes</taxon>
        <taxon>Saccharomycetales</taxon>
        <taxon>Saccharomycetaceae</taxon>
        <taxon>Henningerozyma</taxon>
    </lineage>
</organism>
<dbReference type="OMA" id="HKWELDI"/>
<dbReference type="InParanoid" id="I2H4J2"/>
<dbReference type="KEGG" id="tbl:TBLA_0E02390"/>
<dbReference type="Pfam" id="PF11561">
    <property type="entry name" value="Saw1"/>
    <property type="match status" value="1"/>
</dbReference>
<dbReference type="GO" id="GO:0070338">
    <property type="term" value="F:5'-flap-structured DNA binding"/>
    <property type="evidence" value="ECO:0007669"/>
    <property type="project" value="EnsemblFungi"/>
</dbReference>
<dbReference type="GeneID" id="14496367"/>
<dbReference type="FunCoup" id="I2H4J2">
    <property type="interactions" value="78"/>
</dbReference>
<dbReference type="GO" id="GO:1905348">
    <property type="term" value="C:endonuclease complex"/>
    <property type="evidence" value="ECO:0007669"/>
    <property type="project" value="EnsemblFungi"/>
</dbReference>
<dbReference type="GO" id="GO:0000736">
    <property type="term" value="P:double-strand break repair via single-strand annealing, removal of nonhomologous ends"/>
    <property type="evidence" value="ECO:0007669"/>
    <property type="project" value="EnsemblFungi"/>
</dbReference>
<dbReference type="HOGENOM" id="CLU_091781_0_0_1"/>
<dbReference type="STRING" id="1071380.I2H4J2"/>
<dbReference type="GO" id="GO:0070337">
    <property type="term" value="F:3'-flap-structured DNA binding"/>
    <property type="evidence" value="ECO:0007669"/>
    <property type="project" value="EnsemblFungi"/>
</dbReference>
<dbReference type="EMBL" id="HE806320">
    <property type="protein sequence ID" value="CCH61294.1"/>
    <property type="molecule type" value="Genomic_DNA"/>
</dbReference>
<dbReference type="OrthoDB" id="4034365at2759"/>
<dbReference type="RefSeq" id="XP_004180813.1">
    <property type="nucleotide sequence ID" value="XM_004180765.1"/>
</dbReference>
<dbReference type="GO" id="GO:0000403">
    <property type="term" value="F:Y-form DNA binding"/>
    <property type="evidence" value="ECO:0007669"/>
    <property type="project" value="EnsemblFungi"/>
</dbReference>
<name>I2H4J2_HENB6</name>